<evidence type="ECO:0000256" key="1">
    <source>
        <dbReference type="SAM" id="Phobius"/>
    </source>
</evidence>
<dbReference type="Proteomes" id="UP001440612">
    <property type="component" value="Chromosome"/>
</dbReference>
<keyword evidence="1" id="KW-1133">Transmembrane helix</keyword>
<organism evidence="2 3">
    <name type="scientific">Yoonia phaeophyticola</name>
    <dbReference type="NCBI Taxonomy" id="3137369"/>
    <lineage>
        <taxon>Bacteria</taxon>
        <taxon>Pseudomonadati</taxon>
        <taxon>Pseudomonadota</taxon>
        <taxon>Alphaproteobacteria</taxon>
        <taxon>Rhodobacterales</taxon>
        <taxon>Paracoccaceae</taxon>
        <taxon>Yoonia</taxon>
    </lineage>
</organism>
<dbReference type="RefSeq" id="WP_341367103.1">
    <property type="nucleotide sequence ID" value="NZ_CP150951.2"/>
</dbReference>
<reference evidence="3" key="1">
    <citation type="submission" date="2024-04" db="EMBL/GenBank/DDBJ databases">
        <title>Phylogenomic analyses of a clade within the roseobacter group suggest taxonomic reassignments of species of the genera Aestuariivita, Citreicella, Loktanella, Nautella, Pelagibaca, Ruegeria, Thalassobius, Thiobacimonas and Tropicibacter, and the proposal o.</title>
        <authorList>
            <person name="Jeon C.O."/>
        </authorList>
    </citation>
    <scope>NUCLEOTIDE SEQUENCE [LARGE SCALE GENOMIC DNA]</scope>
    <source>
        <strain evidence="3">BS5-3</strain>
    </source>
</reference>
<keyword evidence="3" id="KW-1185">Reference proteome</keyword>
<proteinExistence type="predicted"/>
<gene>
    <name evidence="2" type="ORF">AABB29_19520</name>
</gene>
<evidence type="ECO:0000313" key="3">
    <source>
        <dbReference type="Proteomes" id="UP001440612"/>
    </source>
</evidence>
<protein>
    <submittedName>
        <fullName evidence="2">Uncharacterized protein</fullName>
    </submittedName>
</protein>
<sequence length="138" mass="15148">MFSAILLGNNAILFERVDFLEGLMAQAHVPFDKRLKRIVRNHDRMANGVVKTVNSDGLIVVKPRVFKPRFPLKGLLAIVVLGFLFKGVIYATLGSEQYAERVAVLQQGSMLEQAGAWIMQPDPATLLVAEGVGTVLSQ</sequence>
<keyword evidence="1" id="KW-0472">Membrane</keyword>
<dbReference type="EMBL" id="CP150951">
    <property type="protein sequence ID" value="WZC48990.1"/>
    <property type="molecule type" value="Genomic_DNA"/>
</dbReference>
<feature type="transmembrane region" description="Helical" evidence="1">
    <location>
        <begin position="74"/>
        <end position="93"/>
    </location>
</feature>
<name>A0ABZ2V8Y3_9RHOB</name>
<keyword evidence="1" id="KW-0812">Transmembrane</keyword>
<evidence type="ECO:0000313" key="2">
    <source>
        <dbReference type="EMBL" id="WZC48990.1"/>
    </source>
</evidence>
<accession>A0ABZ2V8Y3</accession>